<gene>
    <name evidence="2" type="ORF">Tci_005380</name>
</gene>
<evidence type="ECO:0000256" key="1">
    <source>
        <dbReference type="SAM" id="MobiDB-lite"/>
    </source>
</evidence>
<accession>A0A6L2J9N2</accession>
<feature type="region of interest" description="Disordered" evidence="1">
    <location>
        <begin position="291"/>
        <end position="315"/>
    </location>
</feature>
<evidence type="ECO:0000313" key="2">
    <source>
        <dbReference type="EMBL" id="GEU33402.1"/>
    </source>
</evidence>
<feature type="compositionally biased region" description="Basic and acidic residues" evidence="1">
    <location>
        <begin position="291"/>
        <end position="309"/>
    </location>
</feature>
<comment type="caution">
    <text evidence="2">The sequence shown here is derived from an EMBL/GenBank/DDBJ whole genome shotgun (WGS) entry which is preliminary data.</text>
</comment>
<dbReference type="AlphaFoldDB" id="A0A6L2J9N2"/>
<reference evidence="2" key="1">
    <citation type="journal article" date="2019" name="Sci. Rep.">
        <title>Draft genome of Tanacetum cinerariifolium, the natural source of mosquito coil.</title>
        <authorList>
            <person name="Yamashiro T."/>
            <person name="Shiraishi A."/>
            <person name="Satake H."/>
            <person name="Nakayama K."/>
        </authorList>
    </citation>
    <scope>NUCLEOTIDE SEQUENCE</scope>
</reference>
<protein>
    <submittedName>
        <fullName evidence="2">Integrase, catalytic region, zinc finger, CCHC-type, peptidase aspartic, catalytic</fullName>
    </submittedName>
</protein>
<name>A0A6L2J9N2_TANCI</name>
<sequence>MLKVNVEPIALRLLNNRTVHSDYLRLTQEQTVILRKVVEQGKSQNPLNNSLDHASKYTNRIQELLILIRQTCPSINNSTQSQEKDTVIRKLKERFKSLSGNVNKDKVKKDIEEIETINIKLDHRVSKLIAKNEHLKETYKKLYVSIKPTRVRSKEQSDALNNQVNLKSLEISDLNENLQEQGLIVAPLRDELRKLKGKAIVENAVITHTIDPEMLKVDVEPIAPRFSSKPAASTGLPSSITVDQDPPSLSNTQTTPKTQSLVNSNNVEEENHDLDVAHMNNDPFFGVEESPKTPTFHDDPLHESLHEDSTSQGSPLKMVQTYTPFESLGRWTKDHPIANVIGDPSRSASTRKQLQTDVMWCFYDGFLTLVEPKNFKQVMTELSWIDAMQEEIPEFEWLQV</sequence>
<feature type="region of interest" description="Disordered" evidence="1">
    <location>
        <begin position="228"/>
        <end position="261"/>
    </location>
</feature>
<feature type="compositionally biased region" description="Polar residues" evidence="1">
    <location>
        <begin position="235"/>
        <end position="261"/>
    </location>
</feature>
<dbReference type="EMBL" id="BKCJ010000460">
    <property type="protein sequence ID" value="GEU33402.1"/>
    <property type="molecule type" value="Genomic_DNA"/>
</dbReference>
<organism evidence="2">
    <name type="scientific">Tanacetum cinerariifolium</name>
    <name type="common">Dalmatian daisy</name>
    <name type="synonym">Chrysanthemum cinerariifolium</name>
    <dbReference type="NCBI Taxonomy" id="118510"/>
    <lineage>
        <taxon>Eukaryota</taxon>
        <taxon>Viridiplantae</taxon>
        <taxon>Streptophyta</taxon>
        <taxon>Embryophyta</taxon>
        <taxon>Tracheophyta</taxon>
        <taxon>Spermatophyta</taxon>
        <taxon>Magnoliopsida</taxon>
        <taxon>eudicotyledons</taxon>
        <taxon>Gunneridae</taxon>
        <taxon>Pentapetalae</taxon>
        <taxon>asterids</taxon>
        <taxon>campanulids</taxon>
        <taxon>Asterales</taxon>
        <taxon>Asteraceae</taxon>
        <taxon>Asteroideae</taxon>
        <taxon>Anthemideae</taxon>
        <taxon>Anthemidinae</taxon>
        <taxon>Tanacetum</taxon>
    </lineage>
</organism>
<proteinExistence type="predicted"/>